<feature type="region of interest" description="Disordered" evidence="1">
    <location>
        <begin position="1"/>
        <end position="20"/>
    </location>
</feature>
<dbReference type="InterPro" id="IPR040602">
    <property type="entry name" value="Cucumopine_C"/>
</dbReference>
<name>A0A9X2LGS5_9ACTN</name>
<evidence type="ECO:0000313" key="4">
    <source>
        <dbReference type="Proteomes" id="UP001142374"/>
    </source>
</evidence>
<dbReference type="AlphaFoldDB" id="A0A9X2LGS5"/>
<dbReference type="EMBL" id="JANIID010000011">
    <property type="protein sequence ID" value="MCQ8771032.1"/>
    <property type="molecule type" value="Genomic_DNA"/>
</dbReference>
<evidence type="ECO:0000259" key="2">
    <source>
        <dbReference type="Pfam" id="PF18631"/>
    </source>
</evidence>
<proteinExistence type="predicted"/>
<dbReference type="Pfam" id="PF18631">
    <property type="entry name" value="Cucumopine_C"/>
    <property type="match status" value="1"/>
</dbReference>
<sequence length="350" mass="38396">MSAPKNDSARDPFAGKLQQRHLTEQGKVLTQTSSGRHIEIAWPDLGITVTAKLDGRNTELADALWEALPYQSLQGHALVAGQHLYHAAPIPSLLHLSASTRIPDRREAPDGTVFCSALQHLGIKYGTLTEPMPASPVGQIRPEDIPALQEAGRAVWDSVYSTKKPILVEVRKAGTEGGHRIPLLTAADPDASRLLHDVYTATERAWLSPPQELADLHEGVIPSGAGSFETVLPTLLFVNGETRPLGYATYGGLVRAAVQDMPMDSLRHMARLLVGLPAEFLGYCGLEQLWSFTQRFLACLDQLDRDDFLSVVNQLALYVNCLGGWNLHLYPWDSGDHLRQLRPSESVHQS</sequence>
<evidence type="ECO:0000256" key="1">
    <source>
        <dbReference type="SAM" id="MobiDB-lite"/>
    </source>
</evidence>
<organism evidence="3 4">
    <name type="scientific">Streptomyces telluris</name>
    <dbReference type="NCBI Taxonomy" id="2720021"/>
    <lineage>
        <taxon>Bacteria</taxon>
        <taxon>Bacillati</taxon>
        <taxon>Actinomycetota</taxon>
        <taxon>Actinomycetes</taxon>
        <taxon>Kitasatosporales</taxon>
        <taxon>Streptomycetaceae</taxon>
        <taxon>Streptomyces</taxon>
    </lineage>
</organism>
<feature type="domain" description="Cucumopine synthase C-terminal helical bundle" evidence="2">
    <location>
        <begin position="192"/>
        <end position="329"/>
    </location>
</feature>
<accession>A0A9X2LGS5</accession>
<reference evidence="3" key="1">
    <citation type="submission" date="2022-06" db="EMBL/GenBank/DDBJ databases">
        <title>WGS of actinobacteria.</title>
        <authorList>
            <person name="Thawai C."/>
        </authorList>
    </citation>
    <scope>NUCLEOTIDE SEQUENCE</scope>
    <source>
        <strain evidence="3">AA8</strain>
    </source>
</reference>
<comment type="caution">
    <text evidence="3">The sequence shown here is derived from an EMBL/GenBank/DDBJ whole genome shotgun (WGS) entry which is preliminary data.</text>
</comment>
<evidence type="ECO:0000313" key="3">
    <source>
        <dbReference type="EMBL" id="MCQ8771032.1"/>
    </source>
</evidence>
<dbReference type="Proteomes" id="UP001142374">
    <property type="component" value="Unassembled WGS sequence"/>
</dbReference>
<gene>
    <name evidence="3" type="ORF">NQU55_14835</name>
</gene>
<keyword evidence="4" id="KW-1185">Reference proteome</keyword>
<dbReference type="Gene3D" id="2.40.100.20">
    <property type="match status" value="1"/>
</dbReference>
<dbReference type="RefSeq" id="WP_256790657.1">
    <property type="nucleotide sequence ID" value="NZ_JANIID010000011.1"/>
</dbReference>
<protein>
    <recommendedName>
        <fullName evidence="2">Cucumopine synthase C-terminal helical bundle domain-containing protein</fullName>
    </recommendedName>
</protein>